<accession>U5EQN4</accession>
<feature type="compositionally biased region" description="Low complexity" evidence="5">
    <location>
        <begin position="224"/>
        <end position="241"/>
    </location>
</feature>
<dbReference type="PANTHER" id="PTHR46134">
    <property type="entry name" value="DRONGO, ISOFORM F"/>
    <property type="match status" value="1"/>
</dbReference>
<dbReference type="EMBL" id="GANO01004154">
    <property type="protein sequence ID" value="JAB55717.1"/>
    <property type="molecule type" value="mRNA"/>
</dbReference>
<evidence type="ECO:0000259" key="6">
    <source>
        <dbReference type="Pfam" id="PF01412"/>
    </source>
</evidence>
<dbReference type="SUPFAM" id="SSF57863">
    <property type="entry name" value="ArfGap/RecO-like zinc finger"/>
    <property type="match status" value="1"/>
</dbReference>
<dbReference type="PANTHER" id="PTHR46134:SF3">
    <property type="entry name" value="ARFGAP WITH FG REPEATS 1"/>
    <property type="match status" value="1"/>
</dbReference>
<reference evidence="7" key="1">
    <citation type="journal article" date="2014" name="Insect Biochem. Mol. Biol.">
        <title>An insight into the sialome of the frog biting fly, Corethrella appendiculata.</title>
        <authorList>
            <person name="Ribeiro J.M.C."/>
            <person name="Chagas A.C."/>
            <person name="Pham V.M."/>
            <person name="Lounibos L.P."/>
            <person name="Calvo E."/>
        </authorList>
    </citation>
    <scope>NUCLEOTIDE SEQUENCE</scope>
    <source>
        <tissue evidence="7">Salivary glands</tissue>
    </source>
</reference>
<dbReference type="AlphaFoldDB" id="U5EQN4"/>
<feature type="compositionally biased region" description="Low complexity" evidence="5">
    <location>
        <begin position="402"/>
        <end position="435"/>
    </location>
</feature>
<keyword evidence="7" id="KW-0808">Transferase</keyword>
<dbReference type="GO" id="GO:0005737">
    <property type="term" value="C:cytoplasm"/>
    <property type="evidence" value="ECO:0007669"/>
    <property type="project" value="TreeGrafter"/>
</dbReference>
<dbReference type="GO" id="GO:0016301">
    <property type="term" value="F:kinase activity"/>
    <property type="evidence" value="ECO:0007669"/>
    <property type="project" value="UniProtKB-KW"/>
</dbReference>
<organism evidence="7">
    <name type="scientific">Corethrella appendiculata</name>
    <dbReference type="NCBI Taxonomy" id="1370023"/>
    <lineage>
        <taxon>Eukaryota</taxon>
        <taxon>Metazoa</taxon>
        <taxon>Ecdysozoa</taxon>
        <taxon>Arthropoda</taxon>
        <taxon>Hexapoda</taxon>
        <taxon>Insecta</taxon>
        <taxon>Pterygota</taxon>
        <taxon>Neoptera</taxon>
        <taxon>Endopterygota</taxon>
        <taxon>Diptera</taxon>
        <taxon>Nematocera</taxon>
        <taxon>Culicoidea</taxon>
        <taxon>Chaoboridae</taxon>
        <taxon>Corethrella</taxon>
    </lineage>
</organism>
<feature type="compositionally biased region" description="Low complexity" evidence="5">
    <location>
        <begin position="139"/>
        <end position="166"/>
    </location>
</feature>
<dbReference type="Pfam" id="PF01412">
    <property type="entry name" value="ArfGap"/>
    <property type="match status" value="1"/>
</dbReference>
<keyword evidence="2" id="KW-0677">Repeat</keyword>
<feature type="compositionally biased region" description="Polar residues" evidence="5">
    <location>
        <begin position="167"/>
        <end position="192"/>
    </location>
</feature>
<dbReference type="GO" id="GO:0008270">
    <property type="term" value="F:zinc ion binding"/>
    <property type="evidence" value="ECO:0007669"/>
    <property type="project" value="UniProtKB-KW"/>
</dbReference>
<feature type="non-terminal residue" evidence="7">
    <location>
        <position position="1"/>
    </location>
</feature>
<feature type="region of interest" description="Disordered" evidence="5">
    <location>
        <begin position="402"/>
        <end position="458"/>
    </location>
</feature>
<keyword evidence="3" id="KW-0863">Zinc-finger</keyword>
<feature type="region of interest" description="Disordered" evidence="5">
    <location>
        <begin position="128"/>
        <end position="245"/>
    </location>
</feature>
<feature type="compositionally biased region" description="Basic residues" evidence="5">
    <location>
        <begin position="196"/>
        <end position="206"/>
    </location>
</feature>
<evidence type="ECO:0000256" key="4">
    <source>
        <dbReference type="ARBA" id="ARBA00022833"/>
    </source>
</evidence>
<evidence type="ECO:0000256" key="3">
    <source>
        <dbReference type="ARBA" id="ARBA00022771"/>
    </source>
</evidence>
<evidence type="ECO:0000313" key="7">
    <source>
        <dbReference type="EMBL" id="JAB55717.1"/>
    </source>
</evidence>
<feature type="domain" description="Arf-GAP" evidence="6">
    <location>
        <begin position="5"/>
        <end position="66"/>
    </location>
</feature>
<dbReference type="Gene3D" id="1.10.220.150">
    <property type="entry name" value="Arf GTPase activating protein"/>
    <property type="match status" value="1"/>
</dbReference>
<evidence type="ECO:0000256" key="5">
    <source>
        <dbReference type="SAM" id="MobiDB-lite"/>
    </source>
</evidence>
<proteinExistence type="evidence at transcript level"/>
<evidence type="ECO:0000256" key="2">
    <source>
        <dbReference type="ARBA" id="ARBA00022737"/>
    </source>
</evidence>
<dbReference type="InterPro" id="IPR038508">
    <property type="entry name" value="ArfGAP_dom_sf"/>
</dbReference>
<keyword evidence="1" id="KW-0479">Metal-binding</keyword>
<dbReference type="InterPro" id="IPR052248">
    <property type="entry name" value="Arf-GAP_FG-repeat_protein"/>
</dbReference>
<name>U5EQN4_9DIPT</name>
<protein>
    <submittedName>
        <fullName evidence="7">Putative serine/threonine-protein kinase clka</fullName>
    </submittedName>
</protein>
<dbReference type="GO" id="GO:0005096">
    <property type="term" value="F:GTPase activator activity"/>
    <property type="evidence" value="ECO:0007669"/>
    <property type="project" value="InterPro"/>
</dbReference>
<sequence length="503" mass="55770">LRGLTPPHRVKSISMATFTQDEIDFLRQNGNDNCNKTWLGLWDSKRAIKQEHRNFMIDKYERKRYYLEPASPLKSLASSTTSSSIASKNGLSSASSSVDNLTALKAITLTPPTSLRLQRHHQQQNGISLNGINHHHHNNSNSNLNVINNNNNNNTNSSSSSTTALNVQKQQQFTPDDNSLFNQIPTILPPTSQQNGHHHNHHHHQQQHNGLTNGFIPILKNGFNNNNNNNLSSNNNNSNSSDVNKFTPDTDFVADFSKASFTTFNQQQHQTTNLSNNKLRTTSNGLNGSIKNGFNKNSSTTNGVITNGDFENFADFEHNTIYNAAGLPMSLSSTSNSFGTSNSSINSTPSADRYAALKDLDEQFRVFKIEEQNQQLNTVNEQISGNQSQTVNPFKVANPFTNQQQQSQIQQNGGTNGYYSPPQQQQQQQSYQNNNTFGTSPLQTNGVNFNNNNNNNLNGFSTMFNQTSSSPQQSSHNNFNGHHFGNPFMAAASTATNSNNPFL</sequence>
<evidence type="ECO:0000256" key="1">
    <source>
        <dbReference type="ARBA" id="ARBA00022723"/>
    </source>
</evidence>
<dbReference type="InterPro" id="IPR001164">
    <property type="entry name" value="ArfGAP_dom"/>
</dbReference>
<dbReference type="GO" id="GO:0016020">
    <property type="term" value="C:membrane"/>
    <property type="evidence" value="ECO:0007669"/>
    <property type="project" value="TreeGrafter"/>
</dbReference>
<keyword evidence="7" id="KW-0418">Kinase</keyword>
<dbReference type="InterPro" id="IPR037278">
    <property type="entry name" value="ARFGAP/RecO"/>
</dbReference>
<keyword evidence="4" id="KW-0862">Zinc</keyword>
<feature type="compositionally biased region" description="Low complexity" evidence="5">
    <location>
        <begin position="445"/>
        <end position="458"/>
    </location>
</feature>